<proteinExistence type="inferred from homology"/>
<evidence type="ECO:0000313" key="9">
    <source>
        <dbReference type="Proteomes" id="UP001162156"/>
    </source>
</evidence>
<gene>
    <name evidence="8" type="ORF">NQ314_020229</name>
</gene>
<evidence type="ECO:0000313" key="8">
    <source>
        <dbReference type="EMBL" id="KAJ8927315.1"/>
    </source>
</evidence>
<dbReference type="InterPro" id="IPR026050">
    <property type="entry name" value="C1GALT1/C1GALT1_chp1"/>
</dbReference>
<dbReference type="AlphaFoldDB" id="A0AAV8WM34"/>
<dbReference type="Proteomes" id="UP001162156">
    <property type="component" value="Unassembled WGS sequence"/>
</dbReference>
<comment type="caution">
    <text evidence="8">The sequence shown here is derived from an EMBL/GenBank/DDBJ whole genome shotgun (WGS) entry which is preliminary data.</text>
</comment>
<keyword evidence="4" id="KW-0735">Signal-anchor</keyword>
<dbReference type="EMBL" id="JANEYF010005690">
    <property type="protein sequence ID" value="KAJ8927315.1"/>
    <property type="molecule type" value="Genomic_DNA"/>
</dbReference>
<dbReference type="GO" id="GO:0016020">
    <property type="term" value="C:membrane"/>
    <property type="evidence" value="ECO:0007669"/>
    <property type="project" value="UniProtKB-SubCell"/>
</dbReference>
<accession>A0AAV8WM34</accession>
<name>A0AAV8WM34_9CUCU</name>
<keyword evidence="3 7" id="KW-0812">Transmembrane</keyword>
<feature type="transmembrane region" description="Helical" evidence="7">
    <location>
        <begin position="7"/>
        <end position="27"/>
    </location>
</feature>
<evidence type="ECO:0000256" key="1">
    <source>
        <dbReference type="ARBA" id="ARBA00004606"/>
    </source>
</evidence>
<dbReference type="GO" id="GO:0016263">
    <property type="term" value="F:glycoprotein-N-acetylgalactosamine 3-beta-galactosyltransferase activity"/>
    <property type="evidence" value="ECO:0007669"/>
    <property type="project" value="TreeGrafter"/>
</dbReference>
<evidence type="ECO:0000256" key="7">
    <source>
        <dbReference type="SAM" id="Phobius"/>
    </source>
</evidence>
<evidence type="ECO:0000256" key="3">
    <source>
        <dbReference type="ARBA" id="ARBA00022692"/>
    </source>
</evidence>
<comment type="subcellular location">
    <subcellularLocation>
        <location evidence="1">Membrane</location>
        <topology evidence="1">Single-pass type II membrane protein</topology>
    </subcellularLocation>
</comment>
<dbReference type="PANTHER" id="PTHR23033:SF14">
    <property type="entry name" value="GLYCOPROTEIN-N-ACETYLGALACTOSAMINE 3-BETA-GALACTOSYLTRANSFERASE 1-RELATED"/>
    <property type="match status" value="1"/>
</dbReference>
<organism evidence="8 9">
    <name type="scientific">Rhamnusium bicolor</name>
    <dbReference type="NCBI Taxonomy" id="1586634"/>
    <lineage>
        <taxon>Eukaryota</taxon>
        <taxon>Metazoa</taxon>
        <taxon>Ecdysozoa</taxon>
        <taxon>Arthropoda</taxon>
        <taxon>Hexapoda</taxon>
        <taxon>Insecta</taxon>
        <taxon>Pterygota</taxon>
        <taxon>Neoptera</taxon>
        <taxon>Endopterygota</taxon>
        <taxon>Coleoptera</taxon>
        <taxon>Polyphaga</taxon>
        <taxon>Cucujiformia</taxon>
        <taxon>Chrysomeloidea</taxon>
        <taxon>Cerambycidae</taxon>
        <taxon>Lepturinae</taxon>
        <taxon>Rhagiini</taxon>
        <taxon>Rhamnusium</taxon>
    </lineage>
</organism>
<reference evidence="8" key="1">
    <citation type="journal article" date="2023" name="Insect Mol. Biol.">
        <title>Genome sequencing provides insights into the evolution of gene families encoding plant cell wall-degrading enzymes in longhorned beetles.</title>
        <authorList>
            <person name="Shin N.R."/>
            <person name="Okamura Y."/>
            <person name="Kirsch R."/>
            <person name="Pauchet Y."/>
        </authorList>
    </citation>
    <scope>NUCLEOTIDE SEQUENCE</scope>
    <source>
        <strain evidence="8">RBIC_L_NR</strain>
    </source>
</reference>
<dbReference type="Gene3D" id="3.90.550.50">
    <property type="match status" value="1"/>
</dbReference>
<comment type="similarity">
    <text evidence="2">Belongs to the glycosyltransferase 31 family. Beta3-Gal-T subfamily.</text>
</comment>
<keyword evidence="9" id="KW-1185">Reference proteome</keyword>
<keyword evidence="6 7" id="KW-0472">Membrane</keyword>
<keyword evidence="5 7" id="KW-1133">Transmembrane helix</keyword>
<evidence type="ECO:0000256" key="2">
    <source>
        <dbReference type="ARBA" id="ARBA00006462"/>
    </source>
</evidence>
<sequence length="155" mass="17885">MMVQKQIYFSLIVGIAVGFTIAFVFLAPNTLYRPLHTYHFPSRYDAKILEKIQENELDPHGHGMDDDHDIHDHEEMEKFAGPEEDVGYHDEGDTFHLMTDTRLADALYGKVRVLCWVMTGPQNHEKKAKHVKATWGKRCNILLFMSSKEGESNHN</sequence>
<protein>
    <submittedName>
        <fullName evidence="8">Uncharacterized protein</fullName>
    </submittedName>
</protein>
<dbReference type="PANTHER" id="PTHR23033">
    <property type="entry name" value="BETA1,3-GALACTOSYLTRANSFERASE"/>
    <property type="match status" value="1"/>
</dbReference>
<evidence type="ECO:0000256" key="6">
    <source>
        <dbReference type="ARBA" id="ARBA00023136"/>
    </source>
</evidence>
<evidence type="ECO:0000256" key="5">
    <source>
        <dbReference type="ARBA" id="ARBA00022989"/>
    </source>
</evidence>
<evidence type="ECO:0000256" key="4">
    <source>
        <dbReference type="ARBA" id="ARBA00022968"/>
    </source>
</evidence>